<accession>A0AA40BZR6</accession>
<dbReference type="InterPro" id="IPR010730">
    <property type="entry name" value="HET"/>
</dbReference>
<dbReference type="InterPro" id="IPR052895">
    <property type="entry name" value="HetReg/Transcr_Mod"/>
</dbReference>
<dbReference type="Proteomes" id="UP001175000">
    <property type="component" value="Unassembled WGS sequence"/>
</dbReference>
<feature type="domain" description="Heterokaryon incompatibility" evidence="1">
    <location>
        <begin position="49"/>
        <end position="206"/>
    </location>
</feature>
<evidence type="ECO:0000313" key="3">
    <source>
        <dbReference type="Proteomes" id="UP001175000"/>
    </source>
</evidence>
<keyword evidence="3" id="KW-1185">Reference proteome</keyword>
<gene>
    <name evidence="2" type="ORF">B0T14DRAFT_479609</name>
</gene>
<proteinExistence type="predicted"/>
<name>A0AA40BZR6_9PEZI</name>
<sequence>MFSTYQYHPLEAGAIRVLILEPAADLDAPIRCELEHVSCKDGVPPDPGYDALSYVWGPPAEGARLSIECDSAEIEVRFSCDSALRHLRRADVPVRLWVDAVCIDQGNDKEKEVQVARMSQVYTSARRVFIFLGVGVGDVADLFAWMPKAGPLIRSHEEEESTSDFLENEAGQQLAREARDRFEMHFELLLHLVRHDWVKRMWTLQELVAAGEPIVQCGRHVVPWVDFGPGLSFLYDQRAPTDDVMPELIKVRGNPPVYGRWDEFLSRRGFPVRGSITDKENADIAKARAMVSGTWSETNFWKFIERETVVAQYRKYLRLALETTKGTPAFTHLGTIVALNLLRLSQVLDATVLSDKIYGMYHLLSFVSPLPEVSYRLGEAEVFAESTRHIVRMVQGPGLILLSGTHPRRQGGDLPSWVPDWGACVDEVPYQLRFEFHRVVETTTRQPVATIEQSNGRRIALKGTVLTSVAARASCTWVDALATAWDHKCLDGPTISVLVNWLTFMHSTPPCPEQPPIEVAGSTILDILWNQVLKNTVEGNKAVDLVKWVIKQMDSGAIDAGTTPAEYCEKWHPNHSSSLWAGALMPMVGCVLFTDEGNRLFLCRRADVVVGDVVALFAGSSTPALLRRVGDDYLFLGPVYIHGIPYGVDLWEQGTDVAVLDTFFLI</sequence>
<organism evidence="2 3">
    <name type="scientific">Immersiella caudata</name>
    <dbReference type="NCBI Taxonomy" id="314043"/>
    <lineage>
        <taxon>Eukaryota</taxon>
        <taxon>Fungi</taxon>
        <taxon>Dikarya</taxon>
        <taxon>Ascomycota</taxon>
        <taxon>Pezizomycotina</taxon>
        <taxon>Sordariomycetes</taxon>
        <taxon>Sordariomycetidae</taxon>
        <taxon>Sordariales</taxon>
        <taxon>Lasiosphaeriaceae</taxon>
        <taxon>Immersiella</taxon>
    </lineage>
</organism>
<evidence type="ECO:0000259" key="1">
    <source>
        <dbReference type="Pfam" id="PF06985"/>
    </source>
</evidence>
<dbReference type="PANTHER" id="PTHR24148:SF82">
    <property type="entry name" value="HETEROKARYON INCOMPATIBILITY DOMAIN-CONTAINING PROTEIN"/>
    <property type="match status" value="1"/>
</dbReference>
<dbReference type="EMBL" id="JAULSU010000004">
    <property type="protein sequence ID" value="KAK0619414.1"/>
    <property type="molecule type" value="Genomic_DNA"/>
</dbReference>
<comment type="caution">
    <text evidence="2">The sequence shown here is derived from an EMBL/GenBank/DDBJ whole genome shotgun (WGS) entry which is preliminary data.</text>
</comment>
<protein>
    <submittedName>
        <fullName evidence="2">Heterokaryon incompatibility protein-domain-containing protein</fullName>
    </submittedName>
</protein>
<reference evidence="2" key="1">
    <citation type="submission" date="2023-06" db="EMBL/GenBank/DDBJ databases">
        <title>Genome-scale phylogeny and comparative genomics of the fungal order Sordariales.</title>
        <authorList>
            <consortium name="Lawrence Berkeley National Laboratory"/>
            <person name="Hensen N."/>
            <person name="Bonometti L."/>
            <person name="Westerberg I."/>
            <person name="Brannstrom I.O."/>
            <person name="Guillou S."/>
            <person name="Cros-Aarteil S."/>
            <person name="Calhoun S."/>
            <person name="Haridas S."/>
            <person name="Kuo A."/>
            <person name="Mondo S."/>
            <person name="Pangilinan J."/>
            <person name="Riley R."/>
            <person name="Labutti K."/>
            <person name="Andreopoulos B."/>
            <person name="Lipzen A."/>
            <person name="Chen C."/>
            <person name="Yanf M."/>
            <person name="Daum C."/>
            <person name="Ng V."/>
            <person name="Clum A."/>
            <person name="Steindorff A."/>
            <person name="Ohm R."/>
            <person name="Martin F."/>
            <person name="Silar P."/>
            <person name="Natvig D."/>
            <person name="Lalanne C."/>
            <person name="Gautier V."/>
            <person name="Ament-Velasquez S.L."/>
            <person name="Kruys A."/>
            <person name="Hutchinson M.I."/>
            <person name="Powell A.J."/>
            <person name="Barry K."/>
            <person name="Miller A.N."/>
            <person name="Grigoriev I.V."/>
            <person name="Debuchy R."/>
            <person name="Gladieux P."/>
            <person name="Thoren M.H."/>
            <person name="Johannesson H."/>
        </authorList>
    </citation>
    <scope>NUCLEOTIDE SEQUENCE</scope>
    <source>
        <strain evidence="2">CBS 606.72</strain>
    </source>
</reference>
<dbReference type="Pfam" id="PF06985">
    <property type="entry name" value="HET"/>
    <property type="match status" value="1"/>
</dbReference>
<dbReference type="AlphaFoldDB" id="A0AA40BZR6"/>
<dbReference type="PANTHER" id="PTHR24148">
    <property type="entry name" value="ANKYRIN REPEAT DOMAIN-CONTAINING PROTEIN 39 HOMOLOG-RELATED"/>
    <property type="match status" value="1"/>
</dbReference>
<evidence type="ECO:0000313" key="2">
    <source>
        <dbReference type="EMBL" id="KAK0619414.1"/>
    </source>
</evidence>